<protein>
    <recommendedName>
        <fullName evidence="3">dihydrofolate reductase</fullName>
        <ecNumber evidence="3">1.5.1.3</ecNumber>
    </recommendedName>
</protein>
<dbReference type="GO" id="GO:0046654">
    <property type="term" value="P:tetrahydrofolate biosynthetic process"/>
    <property type="evidence" value="ECO:0007669"/>
    <property type="project" value="UniProtKB-UniPathway"/>
</dbReference>
<evidence type="ECO:0000256" key="1">
    <source>
        <dbReference type="ARBA" id="ARBA00004903"/>
    </source>
</evidence>
<feature type="domain" description="DHFR" evidence="7">
    <location>
        <begin position="1"/>
        <end position="160"/>
    </location>
</feature>
<dbReference type="PRINTS" id="PR00070">
    <property type="entry name" value="DHFR"/>
</dbReference>
<organism evidence="8 9">
    <name type="scientific">Spiroplasma platyhelix PALS-1</name>
    <dbReference type="NCBI Taxonomy" id="1276218"/>
    <lineage>
        <taxon>Bacteria</taxon>
        <taxon>Bacillati</taxon>
        <taxon>Mycoplasmatota</taxon>
        <taxon>Mollicutes</taxon>
        <taxon>Entomoplasmatales</taxon>
        <taxon>Spiroplasmataceae</taxon>
        <taxon>Spiroplasma</taxon>
    </lineage>
</organism>
<evidence type="ECO:0000313" key="8">
    <source>
        <dbReference type="EMBL" id="NKE38249.1"/>
    </source>
</evidence>
<dbReference type="RefSeq" id="WP_168104726.1">
    <property type="nucleotide sequence ID" value="NZ_CP051215.1"/>
</dbReference>
<dbReference type="AlphaFoldDB" id="A0A846U167"/>
<proteinExistence type="inferred from homology"/>
<evidence type="ECO:0000259" key="7">
    <source>
        <dbReference type="PROSITE" id="PS51330"/>
    </source>
</evidence>
<dbReference type="CDD" id="cd00209">
    <property type="entry name" value="DHFR"/>
    <property type="match status" value="1"/>
</dbReference>
<dbReference type="EMBL" id="JAAVVK010000001">
    <property type="protein sequence ID" value="NKE38249.1"/>
    <property type="molecule type" value="Genomic_DNA"/>
</dbReference>
<dbReference type="GO" id="GO:0004146">
    <property type="term" value="F:dihydrofolate reductase activity"/>
    <property type="evidence" value="ECO:0007669"/>
    <property type="project" value="UniProtKB-EC"/>
</dbReference>
<reference evidence="8 9" key="1">
    <citation type="submission" date="2020-04" db="EMBL/GenBank/DDBJ databases">
        <title>Complete genome sequence of Spiroplasma platyhelix ATCC 51748, an insect isolate.</title>
        <authorList>
            <person name="Green E.A."/>
            <person name="Klassen J.L."/>
        </authorList>
    </citation>
    <scope>NUCLEOTIDE SEQUENCE [LARGE SCALE GENOMIC DNA]</scope>
    <source>
        <strain evidence="8 9">PALS-1</strain>
    </source>
</reference>
<dbReference type="Gene3D" id="3.40.430.10">
    <property type="entry name" value="Dihydrofolate Reductase, subunit A"/>
    <property type="match status" value="1"/>
</dbReference>
<comment type="similarity">
    <text evidence="2">Belongs to the dihydrofolate reductase family.</text>
</comment>
<comment type="pathway">
    <text evidence="1">Cofactor biosynthesis; tetrahydrofolate biosynthesis; 5,6,7,8-tetrahydrofolate from 7,8-dihydrofolate: step 1/1.</text>
</comment>
<evidence type="ECO:0000256" key="5">
    <source>
        <dbReference type="ARBA" id="ARBA00022857"/>
    </source>
</evidence>
<keyword evidence="6" id="KW-0560">Oxidoreductase</keyword>
<sequence length="160" mass="18653">MIYLIWAMTKAGVIANNQTLPWNIKEEMKYFQSLTQSKTILMGSKTLLSIGKPLNNRHNIVITSDPKKYQNFASEYCIITSDLTNIIKTYTKNPNNELWVIGGANIYQQTFLSADYLYVSIIKEDYPGNLKFPITDFSDFKEIKKTEYQEFTAYVYQRKE</sequence>
<keyword evidence="5" id="KW-0521">NADP</keyword>
<dbReference type="GO" id="GO:0006730">
    <property type="term" value="P:one-carbon metabolic process"/>
    <property type="evidence" value="ECO:0007669"/>
    <property type="project" value="UniProtKB-KW"/>
</dbReference>
<dbReference type="Pfam" id="PF00186">
    <property type="entry name" value="DHFR_1"/>
    <property type="match status" value="1"/>
</dbReference>
<name>A0A846U167_9MOLU</name>
<evidence type="ECO:0000256" key="6">
    <source>
        <dbReference type="ARBA" id="ARBA00023002"/>
    </source>
</evidence>
<dbReference type="Proteomes" id="UP000584587">
    <property type="component" value="Unassembled WGS sequence"/>
</dbReference>
<dbReference type="InterPro" id="IPR001796">
    <property type="entry name" value="DHFR_dom"/>
</dbReference>
<dbReference type="PANTHER" id="PTHR48069">
    <property type="entry name" value="DIHYDROFOLATE REDUCTASE"/>
    <property type="match status" value="1"/>
</dbReference>
<dbReference type="PANTHER" id="PTHR48069:SF3">
    <property type="entry name" value="DIHYDROFOLATE REDUCTASE"/>
    <property type="match status" value="1"/>
</dbReference>
<keyword evidence="4" id="KW-0554">One-carbon metabolism</keyword>
<evidence type="ECO:0000313" key="9">
    <source>
        <dbReference type="Proteomes" id="UP000584587"/>
    </source>
</evidence>
<accession>A0A846U167</accession>
<dbReference type="InterPro" id="IPR024072">
    <property type="entry name" value="DHFR-like_dom_sf"/>
</dbReference>
<dbReference type="GO" id="GO:0046655">
    <property type="term" value="P:folic acid metabolic process"/>
    <property type="evidence" value="ECO:0007669"/>
    <property type="project" value="TreeGrafter"/>
</dbReference>
<evidence type="ECO:0000256" key="3">
    <source>
        <dbReference type="ARBA" id="ARBA00012856"/>
    </source>
</evidence>
<evidence type="ECO:0000256" key="4">
    <source>
        <dbReference type="ARBA" id="ARBA00022563"/>
    </source>
</evidence>
<dbReference type="GO" id="GO:0046452">
    <property type="term" value="P:dihydrofolate metabolic process"/>
    <property type="evidence" value="ECO:0007669"/>
    <property type="project" value="TreeGrafter"/>
</dbReference>
<dbReference type="InterPro" id="IPR012259">
    <property type="entry name" value="DHFR"/>
</dbReference>
<evidence type="ECO:0000256" key="2">
    <source>
        <dbReference type="ARBA" id="ARBA00009539"/>
    </source>
</evidence>
<dbReference type="GO" id="GO:0050661">
    <property type="term" value="F:NADP binding"/>
    <property type="evidence" value="ECO:0007669"/>
    <property type="project" value="InterPro"/>
</dbReference>
<dbReference type="PROSITE" id="PS51330">
    <property type="entry name" value="DHFR_2"/>
    <property type="match status" value="1"/>
</dbReference>
<dbReference type="EC" id="1.5.1.3" evidence="3"/>
<dbReference type="SUPFAM" id="SSF53597">
    <property type="entry name" value="Dihydrofolate reductase-like"/>
    <property type="match status" value="1"/>
</dbReference>
<gene>
    <name evidence="8" type="ORF">HER12_00565</name>
</gene>
<dbReference type="UniPathway" id="UPA00077">
    <property type="reaction ID" value="UER00158"/>
</dbReference>
<dbReference type="GO" id="GO:0005829">
    <property type="term" value="C:cytosol"/>
    <property type="evidence" value="ECO:0007669"/>
    <property type="project" value="TreeGrafter"/>
</dbReference>
<keyword evidence="9" id="KW-1185">Reference proteome</keyword>
<comment type="caution">
    <text evidence="8">The sequence shown here is derived from an EMBL/GenBank/DDBJ whole genome shotgun (WGS) entry which is preliminary data.</text>
</comment>